<evidence type="ECO:0000256" key="1">
    <source>
        <dbReference type="SAM" id="MobiDB-lite"/>
    </source>
</evidence>
<organism evidence="2 3">
    <name type="scientific">Microbacterium phycohabitans</name>
    <dbReference type="NCBI Taxonomy" id="3075993"/>
    <lineage>
        <taxon>Bacteria</taxon>
        <taxon>Bacillati</taxon>
        <taxon>Actinomycetota</taxon>
        <taxon>Actinomycetes</taxon>
        <taxon>Micrococcales</taxon>
        <taxon>Microbacteriaceae</taxon>
        <taxon>Microbacterium</taxon>
    </lineage>
</organism>
<sequence length="62" mass="7130">MTAQNLRALRESWNEVDEDVADDDDRPSPDAEFDAAVRQSHERYTEALAKIRDALDLARRDV</sequence>
<accession>A0ABU3SMP4</accession>
<reference evidence="2 3" key="1">
    <citation type="submission" date="2023-09" db="EMBL/GenBank/DDBJ databases">
        <title>Microbacterium fusihabitans sp. nov., Microbacterium phycihabitans sp. nov., and Microbacterium cervinum sp. nov., isolated from dried seaweeds of beach.</title>
        <authorList>
            <person name="Lee S.D."/>
        </authorList>
    </citation>
    <scope>NUCLEOTIDE SEQUENCE [LARGE SCALE GENOMIC DNA]</scope>
    <source>
        <strain evidence="2 3">KSW2-29</strain>
    </source>
</reference>
<feature type="region of interest" description="Disordered" evidence="1">
    <location>
        <begin position="1"/>
        <end position="39"/>
    </location>
</feature>
<dbReference type="Proteomes" id="UP001261125">
    <property type="component" value="Unassembled WGS sequence"/>
</dbReference>
<evidence type="ECO:0000313" key="3">
    <source>
        <dbReference type="Proteomes" id="UP001261125"/>
    </source>
</evidence>
<gene>
    <name evidence="2" type="ORF">RWH44_10340</name>
</gene>
<dbReference type="EMBL" id="JAWDIT010000003">
    <property type="protein sequence ID" value="MDU0346100.1"/>
    <property type="molecule type" value="Genomic_DNA"/>
</dbReference>
<dbReference type="RefSeq" id="WP_316004509.1">
    <property type="nucleotide sequence ID" value="NZ_JAWDIT010000003.1"/>
</dbReference>
<feature type="compositionally biased region" description="Acidic residues" evidence="1">
    <location>
        <begin position="14"/>
        <end position="25"/>
    </location>
</feature>
<proteinExistence type="predicted"/>
<evidence type="ECO:0000313" key="2">
    <source>
        <dbReference type="EMBL" id="MDU0346100.1"/>
    </source>
</evidence>
<name>A0ABU3SMP4_9MICO</name>
<keyword evidence="3" id="KW-1185">Reference proteome</keyword>
<protein>
    <submittedName>
        <fullName evidence="2">Uncharacterized protein</fullName>
    </submittedName>
</protein>
<comment type="caution">
    <text evidence="2">The sequence shown here is derived from an EMBL/GenBank/DDBJ whole genome shotgun (WGS) entry which is preliminary data.</text>
</comment>